<evidence type="ECO:0000256" key="4">
    <source>
        <dbReference type="SAM" id="SignalP"/>
    </source>
</evidence>
<feature type="signal peptide" evidence="4">
    <location>
        <begin position="1"/>
        <end position="24"/>
    </location>
</feature>
<evidence type="ECO:0000256" key="1">
    <source>
        <dbReference type="ARBA" id="ARBA00009023"/>
    </source>
</evidence>
<dbReference type="RefSeq" id="WP_072603367.1">
    <property type="nucleotide sequence ID" value="NZ_CP018171.1"/>
</dbReference>
<dbReference type="Pfam" id="PF03480">
    <property type="entry name" value="DctP"/>
    <property type="match status" value="1"/>
</dbReference>
<sequence>MNISKYAYAAAFAAALAFTGAASAQVKVALDSPPDLQGSGSYVWAHTFVEELKKAGIEAEEYQRGALGGDDELFDQVSQGLLEVSMSPLGIVGSLDNTIYGLRLPYFFQDMGEVDKALYEGGMLEKINEGTTSHGVRVLAVNTVGQGSGIFNTKKPVEKVADMQGLRMRALDESQIDLFEAWGASGTIVSWAEVPNALQTGVAEGYLNPPIVPLLFGHTDFIKFFTDAEITPSLRITIVSEDWYQGLSDEDRAKVDAAAEAANKANRDWLASQDSVYGKLKEAGVQISELGDDARAAFREASQPVYDSGLVTPEQLAAWKTAKGE</sequence>
<evidence type="ECO:0000313" key="5">
    <source>
        <dbReference type="EMBL" id="APH71568.1"/>
    </source>
</evidence>
<dbReference type="Proteomes" id="UP000182840">
    <property type="component" value="Chromosome"/>
</dbReference>
<evidence type="ECO:0000313" key="6">
    <source>
        <dbReference type="Proteomes" id="UP000182840"/>
    </source>
</evidence>
<accession>A0A1L3SQ98</accession>
<dbReference type="GO" id="GO:0055085">
    <property type="term" value="P:transmembrane transport"/>
    <property type="evidence" value="ECO:0007669"/>
    <property type="project" value="InterPro"/>
</dbReference>
<dbReference type="Gene3D" id="3.40.190.170">
    <property type="entry name" value="Bacterial extracellular solute-binding protein, family 7"/>
    <property type="match status" value="1"/>
</dbReference>
<dbReference type="OrthoDB" id="8673861at2"/>
<protein>
    <submittedName>
        <fullName evidence="5">C4-dicarboxylate ABC transporter substrate-binding protein</fullName>
    </submittedName>
</protein>
<name>A0A1L3SQ98_9HYPH</name>
<dbReference type="NCBIfam" id="NF037995">
    <property type="entry name" value="TRAP_S1"/>
    <property type="match status" value="1"/>
</dbReference>
<reference evidence="6" key="1">
    <citation type="submission" date="2016-11" db="EMBL/GenBank/DDBJ databases">
        <title>Mesorhizobium oceanicum sp. nov., isolated from deep seawater in South China Sea.</title>
        <authorList>
            <person name="Fu G.-Y."/>
        </authorList>
    </citation>
    <scope>NUCLEOTIDE SEQUENCE [LARGE SCALE GENOMIC DNA]</scope>
    <source>
        <strain evidence="6">B7</strain>
    </source>
</reference>
<evidence type="ECO:0000256" key="3">
    <source>
        <dbReference type="ARBA" id="ARBA00022729"/>
    </source>
</evidence>
<keyword evidence="6" id="KW-1185">Reference proteome</keyword>
<dbReference type="PANTHER" id="PTHR33376">
    <property type="match status" value="1"/>
</dbReference>
<comment type="similarity">
    <text evidence="1">Belongs to the bacterial solute-binding protein 7 family.</text>
</comment>
<dbReference type="STRING" id="1670800.BSQ44_09430"/>
<dbReference type="EMBL" id="CP018171">
    <property type="protein sequence ID" value="APH71568.1"/>
    <property type="molecule type" value="Genomic_DNA"/>
</dbReference>
<dbReference type="AlphaFoldDB" id="A0A1L3SQ98"/>
<organism evidence="5 6">
    <name type="scientific">Aquibium oceanicum</name>
    <dbReference type="NCBI Taxonomy" id="1670800"/>
    <lineage>
        <taxon>Bacteria</taxon>
        <taxon>Pseudomonadati</taxon>
        <taxon>Pseudomonadota</taxon>
        <taxon>Alphaproteobacteria</taxon>
        <taxon>Hyphomicrobiales</taxon>
        <taxon>Phyllobacteriaceae</taxon>
        <taxon>Aquibium</taxon>
    </lineage>
</organism>
<evidence type="ECO:0000256" key="2">
    <source>
        <dbReference type="ARBA" id="ARBA00022448"/>
    </source>
</evidence>
<dbReference type="KEGG" id="meso:BSQ44_09430"/>
<proteinExistence type="inferred from homology"/>
<dbReference type="CDD" id="cd13603">
    <property type="entry name" value="PBP2_TRAP_Siap_TeaA_like"/>
    <property type="match status" value="1"/>
</dbReference>
<dbReference type="InterPro" id="IPR018389">
    <property type="entry name" value="DctP_fam"/>
</dbReference>
<dbReference type="InterPro" id="IPR038404">
    <property type="entry name" value="TRAP_DctP_sf"/>
</dbReference>
<dbReference type="PANTHER" id="PTHR33376:SF7">
    <property type="entry name" value="C4-DICARBOXYLATE-BINDING PROTEIN DCTB"/>
    <property type="match status" value="1"/>
</dbReference>
<keyword evidence="3 4" id="KW-0732">Signal</keyword>
<keyword evidence="2" id="KW-0813">Transport</keyword>
<feature type="chain" id="PRO_5013086255" evidence="4">
    <location>
        <begin position="25"/>
        <end position="325"/>
    </location>
</feature>
<gene>
    <name evidence="5" type="ORF">BSQ44_09430</name>
</gene>